<sequence>MNFTSTSKSDVIIVNTYGFLDSAKKESLVNIDESLKKWKSYCNRVSIADPDIICQAYPNVLAITGL</sequence>
<evidence type="ECO:0000313" key="1">
    <source>
        <dbReference type="EMBL" id="MBB4076356.1"/>
    </source>
</evidence>
<dbReference type="AlphaFoldDB" id="A0A840E5C9"/>
<proteinExistence type="predicted"/>
<dbReference type="GO" id="GO:0016740">
    <property type="term" value="F:transferase activity"/>
    <property type="evidence" value="ECO:0007669"/>
    <property type="project" value="UniProtKB-KW"/>
</dbReference>
<evidence type="ECO:0000313" key="2">
    <source>
        <dbReference type="Proteomes" id="UP000585970"/>
    </source>
</evidence>
<accession>A0A840E5C9</accession>
<name>A0A840E5C9_9HYPH</name>
<protein>
    <submittedName>
        <fullName evidence="1">tRNA A37 methylthiotransferase MiaB</fullName>
    </submittedName>
</protein>
<reference evidence="1 2" key="1">
    <citation type="submission" date="2020-08" db="EMBL/GenBank/DDBJ databases">
        <title>Genomic Encyclopedia of Type Strains, Phase IV (KMG-IV): sequencing the most valuable type-strain genomes for metagenomic binning, comparative biology and taxonomic classification.</title>
        <authorList>
            <person name="Goeker M."/>
        </authorList>
    </citation>
    <scope>NUCLEOTIDE SEQUENCE [LARGE SCALE GENOMIC DNA]</scope>
    <source>
        <strain evidence="1 2">DSM 100694</strain>
    </source>
</reference>
<keyword evidence="1" id="KW-0808">Transferase</keyword>
<comment type="caution">
    <text evidence="1">The sequence shown here is derived from an EMBL/GenBank/DDBJ whole genome shotgun (WGS) entry which is preliminary data.</text>
</comment>
<dbReference type="Proteomes" id="UP000585970">
    <property type="component" value="Unassembled WGS sequence"/>
</dbReference>
<gene>
    <name evidence="1" type="ORF">GGR08_000653</name>
</gene>
<dbReference type="EMBL" id="JACIFE010000004">
    <property type="protein sequence ID" value="MBB4076356.1"/>
    <property type="molecule type" value="Genomic_DNA"/>
</dbReference>
<organism evidence="1 2">
    <name type="scientific">Bartonella fuyuanensis</name>
    <dbReference type="NCBI Taxonomy" id="1460968"/>
    <lineage>
        <taxon>Bacteria</taxon>
        <taxon>Pseudomonadati</taxon>
        <taxon>Pseudomonadota</taxon>
        <taxon>Alphaproteobacteria</taxon>
        <taxon>Hyphomicrobiales</taxon>
        <taxon>Bartonellaceae</taxon>
        <taxon>Bartonella</taxon>
    </lineage>
</organism>
<keyword evidence="2" id="KW-1185">Reference proteome</keyword>